<comment type="function">
    <text evidence="6">Also exhibits azoreductase activity. Catalyzes the reductive cleavage of the azo bond in aromatic azo compounds to the corresponding amines.</text>
</comment>
<keyword evidence="3 6" id="KW-0560">Oxidoreductase</keyword>
<accession>A0ABV7XGP2</accession>
<comment type="caution">
    <text evidence="6">Lacks conserved residue(s) required for the propagation of feature annotation.</text>
</comment>
<evidence type="ECO:0000256" key="3">
    <source>
        <dbReference type="ARBA" id="ARBA00023002"/>
    </source>
</evidence>
<dbReference type="PANTHER" id="PTHR43741">
    <property type="entry name" value="FMN-DEPENDENT NADH-AZOREDUCTASE 1"/>
    <property type="match status" value="1"/>
</dbReference>
<evidence type="ECO:0000313" key="8">
    <source>
        <dbReference type="EMBL" id="MFC3714097.1"/>
    </source>
</evidence>
<dbReference type="InterPro" id="IPR023048">
    <property type="entry name" value="NADH:quinone_OxRdtase_FMN_depd"/>
</dbReference>
<keyword evidence="9" id="KW-1185">Reference proteome</keyword>
<dbReference type="InterPro" id="IPR050104">
    <property type="entry name" value="FMN-dep_NADH:Q_OxRdtase_AzoR1"/>
</dbReference>
<evidence type="ECO:0000313" key="9">
    <source>
        <dbReference type="Proteomes" id="UP001595615"/>
    </source>
</evidence>
<evidence type="ECO:0000256" key="1">
    <source>
        <dbReference type="ARBA" id="ARBA00022630"/>
    </source>
</evidence>
<dbReference type="RefSeq" id="WP_380863212.1">
    <property type="nucleotide sequence ID" value="NZ_JBHRXV010000011.1"/>
</dbReference>
<feature type="binding site" evidence="6">
    <location>
        <begin position="16"/>
        <end position="18"/>
    </location>
    <ligand>
        <name>FMN</name>
        <dbReference type="ChEBI" id="CHEBI:58210"/>
    </ligand>
</feature>
<feature type="binding site" evidence="6">
    <location>
        <begin position="94"/>
        <end position="97"/>
    </location>
    <ligand>
        <name>FMN</name>
        <dbReference type="ChEBI" id="CHEBI:58210"/>
    </ligand>
</feature>
<reference evidence="9" key="1">
    <citation type="journal article" date="2019" name="Int. J. Syst. Evol. Microbiol.">
        <title>The Global Catalogue of Microorganisms (GCM) 10K type strain sequencing project: providing services to taxonomists for standard genome sequencing and annotation.</title>
        <authorList>
            <consortium name="The Broad Institute Genomics Platform"/>
            <consortium name="The Broad Institute Genome Sequencing Center for Infectious Disease"/>
            <person name="Wu L."/>
            <person name="Ma J."/>
        </authorList>
    </citation>
    <scope>NUCLEOTIDE SEQUENCE [LARGE SCALE GENOMIC DNA]</scope>
    <source>
        <strain evidence="9">KCTC 42644</strain>
    </source>
</reference>
<dbReference type="HAMAP" id="MF_01216">
    <property type="entry name" value="Azoreductase_type1"/>
    <property type="match status" value="1"/>
</dbReference>
<proteinExistence type="inferred from homology"/>
<comment type="subunit">
    <text evidence="6">Homodimer.</text>
</comment>
<evidence type="ECO:0000256" key="2">
    <source>
        <dbReference type="ARBA" id="ARBA00022643"/>
    </source>
</evidence>
<keyword evidence="1 6" id="KW-0285">Flavoprotein</keyword>
<comment type="caution">
    <text evidence="8">The sequence shown here is derived from an EMBL/GenBank/DDBJ whole genome shotgun (WGS) entry which is preliminary data.</text>
</comment>
<comment type="cofactor">
    <cofactor evidence="6">
        <name>FMN</name>
        <dbReference type="ChEBI" id="CHEBI:58210"/>
    </cofactor>
    <text evidence="6">Binds 1 FMN per subunit.</text>
</comment>
<dbReference type="Gene3D" id="3.40.50.360">
    <property type="match status" value="1"/>
</dbReference>
<comment type="similarity">
    <text evidence="6">Belongs to the azoreductase type 1 family.</text>
</comment>
<comment type="catalytic activity">
    <reaction evidence="5">
        <text>N,N-dimethyl-1,4-phenylenediamine + anthranilate + 2 NAD(+) = 2-(4-dimethylaminophenyl)diazenylbenzoate + 2 NADH + 2 H(+)</text>
        <dbReference type="Rhea" id="RHEA:55872"/>
        <dbReference type="ChEBI" id="CHEBI:15378"/>
        <dbReference type="ChEBI" id="CHEBI:15783"/>
        <dbReference type="ChEBI" id="CHEBI:16567"/>
        <dbReference type="ChEBI" id="CHEBI:57540"/>
        <dbReference type="ChEBI" id="CHEBI:57945"/>
        <dbReference type="ChEBI" id="CHEBI:71579"/>
        <dbReference type="EC" id="1.7.1.17"/>
    </reaction>
    <physiologicalReaction direction="right-to-left" evidence="5">
        <dbReference type="Rhea" id="RHEA:55874"/>
    </physiologicalReaction>
</comment>
<comment type="catalytic activity">
    <reaction evidence="6">
        <text>2 a quinone + NADH + H(+) = 2 a 1,4-benzosemiquinone + NAD(+)</text>
        <dbReference type="Rhea" id="RHEA:65952"/>
        <dbReference type="ChEBI" id="CHEBI:15378"/>
        <dbReference type="ChEBI" id="CHEBI:57540"/>
        <dbReference type="ChEBI" id="CHEBI:57945"/>
        <dbReference type="ChEBI" id="CHEBI:132124"/>
        <dbReference type="ChEBI" id="CHEBI:134225"/>
    </reaction>
</comment>
<dbReference type="PANTHER" id="PTHR43741:SF2">
    <property type="entry name" value="FMN-DEPENDENT NADH:QUINONE OXIDOREDUCTASE"/>
    <property type="match status" value="1"/>
</dbReference>
<dbReference type="SUPFAM" id="SSF52218">
    <property type="entry name" value="Flavoproteins"/>
    <property type="match status" value="1"/>
</dbReference>
<gene>
    <name evidence="6" type="primary">azoR</name>
    <name evidence="8" type="ORF">ACFOMD_16115</name>
</gene>
<evidence type="ECO:0000256" key="5">
    <source>
        <dbReference type="ARBA" id="ARBA00048542"/>
    </source>
</evidence>
<protein>
    <recommendedName>
        <fullName evidence="6">FMN dependent NADH:quinone oxidoreductase</fullName>
        <ecNumber evidence="6">1.6.5.-</ecNumber>
    </recommendedName>
    <alternativeName>
        <fullName evidence="6">Azo-dye reductase</fullName>
    </alternativeName>
    <alternativeName>
        <fullName evidence="6">FMN-dependent NADH-azo compound oxidoreductase</fullName>
    </alternativeName>
    <alternativeName>
        <fullName evidence="6">FMN-dependent NADH-azoreductase</fullName>
        <ecNumber evidence="6">1.7.1.17</ecNumber>
    </alternativeName>
</protein>
<organism evidence="8 9">
    <name type="scientific">Sphingoaurantiacus capsulatus</name>
    <dbReference type="NCBI Taxonomy" id="1771310"/>
    <lineage>
        <taxon>Bacteria</taxon>
        <taxon>Pseudomonadati</taxon>
        <taxon>Pseudomonadota</taxon>
        <taxon>Alphaproteobacteria</taxon>
        <taxon>Sphingomonadales</taxon>
        <taxon>Sphingosinicellaceae</taxon>
        <taxon>Sphingoaurantiacus</taxon>
    </lineage>
</organism>
<dbReference type="Proteomes" id="UP001595615">
    <property type="component" value="Unassembled WGS sequence"/>
</dbReference>
<dbReference type="EC" id="1.6.5.-" evidence="6"/>
<name>A0ABV7XGP2_9SPHN</name>
<dbReference type="InterPro" id="IPR029039">
    <property type="entry name" value="Flavoprotein-like_sf"/>
</dbReference>
<dbReference type="Pfam" id="PF02525">
    <property type="entry name" value="Flavodoxin_2"/>
    <property type="match status" value="1"/>
</dbReference>
<sequence>MTRILVVNSAATGETSVSKTLIKGFIETVRANDPAASVVTRDVGHEPLPHLTAASLAGVRGQPSTDAERAARATSDALIAELRAADLIVIGAPMYNFGIASTLKAWFDHVLRAGETFRYTAAGPEGLLTGKRAIVVETRGGLYSEGPAAVMDAQEPHLRTLLGFVGITDITFVRAERLGMGPEAGAAAINAANDALKAFIAA</sequence>
<feature type="domain" description="Flavodoxin-like fold" evidence="7">
    <location>
        <begin position="3"/>
        <end position="198"/>
    </location>
</feature>
<keyword evidence="4 6" id="KW-0520">NAD</keyword>
<keyword evidence="2 6" id="KW-0288">FMN</keyword>
<evidence type="ECO:0000256" key="4">
    <source>
        <dbReference type="ARBA" id="ARBA00023027"/>
    </source>
</evidence>
<evidence type="ECO:0000259" key="7">
    <source>
        <dbReference type="Pfam" id="PF02525"/>
    </source>
</evidence>
<evidence type="ECO:0000256" key="6">
    <source>
        <dbReference type="HAMAP-Rule" id="MF_01216"/>
    </source>
</evidence>
<feature type="binding site" evidence="6">
    <location>
        <begin position="138"/>
        <end position="141"/>
    </location>
    <ligand>
        <name>FMN</name>
        <dbReference type="ChEBI" id="CHEBI:58210"/>
    </ligand>
</feature>
<comment type="function">
    <text evidence="6">Quinone reductase that provides resistance to thiol-specific stress caused by electrophilic quinones.</text>
</comment>
<dbReference type="EMBL" id="JBHRXV010000011">
    <property type="protein sequence ID" value="MFC3714097.1"/>
    <property type="molecule type" value="Genomic_DNA"/>
</dbReference>
<dbReference type="EC" id="1.7.1.17" evidence="6"/>
<dbReference type="InterPro" id="IPR003680">
    <property type="entry name" value="Flavodoxin_fold"/>
</dbReference>